<evidence type="ECO:0000256" key="1">
    <source>
        <dbReference type="SAM" id="Phobius"/>
    </source>
</evidence>
<proteinExistence type="predicted"/>
<name>A0A1H3IJC4_9PROT</name>
<protein>
    <recommendedName>
        <fullName evidence="4">DUF2970 domain-containing protein</fullName>
    </recommendedName>
</protein>
<evidence type="ECO:0008006" key="4">
    <source>
        <dbReference type="Google" id="ProtNLM"/>
    </source>
</evidence>
<dbReference type="EMBL" id="FNOY01000027">
    <property type="protein sequence ID" value="SDY27772.1"/>
    <property type="molecule type" value="Genomic_DNA"/>
</dbReference>
<dbReference type="Proteomes" id="UP000198640">
    <property type="component" value="Unassembled WGS sequence"/>
</dbReference>
<dbReference type="Pfam" id="PF11174">
    <property type="entry name" value="DUF2970"/>
    <property type="match status" value="1"/>
</dbReference>
<evidence type="ECO:0000313" key="2">
    <source>
        <dbReference type="EMBL" id="SDY27772.1"/>
    </source>
</evidence>
<keyword evidence="3" id="KW-1185">Reference proteome</keyword>
<dbReference type="RefSeq" id="WP_090413950.1">
    <property type="nucleotide sequence ID" value="NZ_FNOY01000027.1"/>
</dbReference>
<organism evidence="2 3">
    <name type="scientific">Nitrosomonas halophila</name>
    <dbReference type="NCBI Taxonomy" id="44576"/>
    <lineage>
        <taxon>Bacteria</taxon>
        <taxon>Pseudomonadati</taxon>
        <taxon>Pseudomonadota</taxon>
        <taxon>Betaproteobacteria</taxon>
        <taxon>Nitrosomonadales</taxon>
        <taxon>Nitrosomonadaceae</taxon>
        <taxon>Nitrosomonas</taxon>
    </lineage>
</organism>
<dbReference type="InterPro" id="IPR021344">
    <property type="entry name" value="DUF2970"/>
</dbReference>
<dbReference type="OrthoDB" id="8657357at2"/>
<sequence>MHKYDEKQSTPDKTKPEKASVLQVAKAVFFSFIGIRKQGDLERDAARITPLQAIIGGLIGAAIFVLCILLVVRFVTG</sequence>
<keyword evidence="1" id="KW-0472">Membrane</keyword>
<dbReference type="STRING" id="44576.SAMN05421881_10279"/>
<gene>
    <name evidence="2" type="ORF">SAMN05421881_10279</name>
</gene>
<evidence type="ECO:0000313" key="3">
    <source>
        <dbReference type="Proteomes" id="UP000198640"/>
    </source>
</evidence>
<dbReference type="AlphaFoldDB" id="A0A1H3IJC4"/>
<accession>A0A1H3IJC4</accession>
<feature type="transmembrane region" description="Helical" evidence="1">
    <location>
        <begin position="53"/>
        <end position="75"/>
    </location>
</feature>
<keyword evidence="1" id="KW-0812">Transmembrane</keyword>
<keyword evidence="1" id="KW-1133">Transmembrane helix</keyword>
<reference evidence="2 3" key="1">
    <citation type="submission" date="2016-10" db="EMBL/GenBank/DDBJ databases">
        <authorList>
            <person name="de Groot N.N."/>
        </authorList>
    </citation>
    <scope>NUCLEOTIDE SEQUENCE [LARGE SCALE GENOMIC DNA]</scope>
    <source>
        <strain evidence="2 3">Nm1</strain>
    </source>
</reference>